<dbReference type="AlphaFoldDB" id="A0A2Z3YLJ4"/>
<dbReference type="KEGG" id="cpre:Csp1_00830"/>
<dbReference type="GO" id="GO:0043798">
    <property type="term" value="F:glycerate 2-kinase activity"/>
    <property type="evidence" value="ECO:0007669"/>
    <property type="project" value="UniProtKB-EC"/>
</dbReference>
<dbReference type="OrthoDB" id="9774290at2"/>
<organism evidence="5 6">
    <name type="scientific">Corynebacterium provencense</name>
    <dbReference type="NCBI Taxonomy" id="1737425"/>
    <lineage>
        <taxon>Bacteria</taxon>
        <taxon>Bacillati</taxon>
        <taxon>Actinomycetota</taxon>
        <taxon>Actinomycetes</taxon>
        <taxon>Mycobacteriales</taxon>
        <taxon>Corynebacteriaceae</taxon>
        <taxon>Corynebacterium</taxon>
    </lineage>
</organism>
<dbReference type="EMBL" id="CP024988">
    <property type="protein sequence ID" value="AWT24915.1"/>
    <property type="molecule type" value="Genomic_DNA"/>
</dbReference>
<accession>A0A2Z3YLJ4</accession>
<reference evidence="6" key="1">
    <citation type="submission" date="2017-11" db="EMBL/GenBank/DDBJ databases">
        <title>Otitis media/interna in a cat caused by the recently described species Corynebacterium provencense.</title>
        <authorList>
            <person name="Kittl S."/>
            <person name="Brodard I."/>
            <person name="Rychener L."/>
            <person name="Jores J."/>
            <person name="Roosje P."/>
            <person name="Gobeli Brawand S."/>
        </authorList>
    </citation>
    <scope>NUCLEOTIDE SEQUENCE [LARGE SCALE GENOMIC DNA]</scope>
    <source>
        <strain evidence="6">17KM38</strain>
    </source>
</reference>
<sequence length="419" mass="43265">MTIYLPERVLVCPSGFKESLSAVDVADAIAAGVLRTLPGVRVDTFPVPDGGEGTVEILSRSAGTTVHTATVTGPTGEPVTARWLEYRDRSTAVIEMAQAAGLRLVPSDRRDPGRTTSRGVGELIGTVLDRGIREIIVGCGDSGTCDGGAGALSALGARILDEKGRELPDGGLMLSRATEIDTSGLRPELTDCRLTLACNLHNVLTGDNGVAAVFGPQKGATRKQVRHLGKAMRRWADLLQRTFGPDVDLRRAAGTGASGGLGAAVMALGGRAGNRFEVLLEELPSEAGLDSLISAADLVITAEGAIDFQTPKGKVPAEIARRARATGVPVFALAGSLGEGAPDVHDMGIGALQSIMTVPMALEDAIRNGRDLLTEAAARATRMLLLGCVVSGRREAEVRNSYAGAVAVGAGDGPADFSS</sequence>
<dbReference type="InterPro" id="IPR004381">
    <property type="entry name" value="Glycerate_kinase"/>
</dbReference>
<dbReference type="RefSeq" id="WP_110480768.1">
    <property type="nucleotide sequence ID" value="NZ_CP024988.1"/>
</dbReference>
<protein>
    <submittedName>
        <fullName evidence="5">Glycerate 2-kinase</fullName>
        <ecNumber evidence="5">2.7.1.165</ecNumber>
    </submittedName>
</protein>
<keyword evidence="6" id="KW-1185">Reference proteome</keyword>
<dbReference type="Proteomes" id="UP000247696">
    <property type="component" value="Chromosome"/>
</dbReference>
<gene>
    <name evidence="5" type="primary">garK</name>
    <name evidence="5" type="ORF">Csp1_00830</name>
</gene>
<dbReference type="PIRSF" id="PIRSF006078">
    <property type="entry name" value="GlxK"/>
    <property type="match status" value="1"/>
</dbReference>
<dbReference type="STRING" id="1737425.GCA_900049755_02737"/>
<keyword evidence="3 4" id="KW-0418">Kinase</keyword>
<comment type="similarity">
    <text evidence="1 4">Belongs to the glycerate kinase type-1 family.</text>
</comment>
<dbReference type="EC" id="2.7.1.165" evidence="5"/>
<evidence type="ECO:0000256" key="1">
    <source>
        <dbReference type="ARBA" id="ARBA00006284"/>
    </source>
</evidence>
<evidence type="ECO:0000256" key="3">
    <source>
        <dbReference type="ARBA" id="ARBA00022777"/>
    </source>
</evidence>
<dbReference type="InterPro" id="IPR018197">
    <property type="entry name" value="Glycerate_kinase_RE-like"/>
</dbReference>
<dbReference type="Gene3D" id="3.90.1510.10">
    <property type="entry name" value="Glycerate kinase, domain 2"/>
    <property type="match status" value="1"/>
</dbReference>
<evidence type="ECO:0000256" key="2">
    <source>
        <dbReference type="ARBA" id="ARBA00022679"/>
    </source>
</evidence>
<proteinExistence type="inferred from homology"/>
<dbReference type="PANTHER" id="PTHR21599:SF0">
    <property type="entry name" value="GLYCERATE KINASE"/>
    <property type="match status" value="1"/>
</dbReference>
<evidence type="ECO:0000313" key="6">
    <source>
        <dbReference type="Proteomes" id="UP000247696"/>
    </source>
</evidence>
<keyword evidence="2 4" id="KW-0808">Transferase</keyword>
<dbReference type="SUPFAM" id="SSF110738">
    <property type="entry name" value="Glycerate kinase I"/>
    <property type="match status" value="1"/>
</dbReference>
<dbReference type="GO" id="GO:0031388">
    <property type="term" value="P:organic acid phosphorylation"/>
    <property type="evidence" value="ECO:0007669"/>
    <property type="project" value="UniProtKB-UniRule"/>
</dbReference>
<name>A0A2Z3YLJ4_9CORY</name>
<dbReference type="NCBIfam" id="TIGR00045">
    <property type="entry name" value="glycerate kinase"/>
    <property type="match status" value="1"/>
</dbReference>
<dbReference type="InterPro" id="IPR018193">
    <property type="entry name" value="Glyc_kinase_flavodox-like_fold"/>
</dbReference>
<dbReference type="GO" id="GO:0008887">
    <property type="term" value="F:glycerate kinase activity"/>
    <property type="evidence" value="ECO:0007669"/>
    <property type="project" value="UniProtKB-UniRule"/>
</dbReference>
<dbReference type="Gene3D" id="3.40.50.10350">
    <property type="entry name" value="Glycerate kinase, domain 1"/>
    <property type="match status" value="1"/>
</dbReference>
<dbReference type="Pfam" id="PF02595">
    <property type="entry name" value="Gly_kinase"/>
    <property type="match status" value="1"/>
</dbReference>
<evidence type="ECO:0000313" key="5">
    <source>
        <dbReference type="EMBL" id="AWT24915.1"/>
    </source>
</evidence>
<dbReference type="InterPro" id="IPR036129">
    <property type="entry name" value="Glycerate_kinase_sf"/>
</dbReference>
<dbReference type="PANTHER" id="PTHR21599">
    <property type="entry name" value="GLYCERATE KINASE"/>
    <property type="match status" value="1"/>
</dbReference>
<evidence type="ECO:0000256" key="4">
    <source>
        <dbReference type="PIRNR" id="PIRNR006078"/>
    </source>
</evidence>